<evidence type="ECO:0000313" key="2">
    <source>
        <dbReference type="Proteomes" id="UP000827872"/>
    </source>
</evidence>
<accession>A0ACB8F678</accession>
<gene>
    <name evidence="1" type="ORF">K3G42_024974</name>
</gene>
<reference evidence="1" key="1">
    <citation type="submission" date="2021-08" db="EMBL/GenBank/DDBJ databases">
        <title>The first chromosome-level gecko genome reveals the dynamic sex chromosomes of Neotropical dwarf geckos (Sphaerodactylidae: Sphaerodactylus).</title>
        <authorList>
            <person name="Pinto B.J."/>
            <person name="Keating S.E."/>
            <person name="Gamble T."/>
        </authorList>
    </citation>
    <scope>NUCLEOTIDE SEQUENCE</scope>
    <source>
        <strain evidence="1">TG3544</strain>
    </source>
</reference>
<protein>
    <submittedName>
        <fullName evidence="1">Uncharacterized protein</fullName>
    </submittedName>
</protein>
<sequence length="85" mass="9044">MVERLPRGGRPSTGDPSTFSGEPDPCDARAPAALSRISGSKDQKVGPYSVLGIGSAREELDAARTENDRRVNSGRRVQGMKSRSS</sequence>
<name>A0ACB8F678_9SAUR</name>
<dbReference type="EMBL" id="CM037618">
    <property type="protein sequence ID" value="KAH8000394.1"/>
    <property type="molecule type" value="Genomic_DNA"/>
</dbReference>
<evidence type="ECO:0000313" key="1">
    <source>
        <dbReference type="EMBL" id="KAH8000394.1"/>
    </source>
</evidence>
<keyword evidence="2" id="KW-1185">Reference proteome</keyword>
<comment type="caution">
    <text evidence="1">The sequence shown here is derived from an EMBL/GenBank/DDBJ whole genome shotgun (WGS) entry which is preliminary data.</text>
</comment>
<organism evidence="1 2">
    <name type="scientific">Sphaerodactylus townsendi</name>
    <dbReference type="NCBI Taxonomy" id="933632"/>
    <lineage>
        <taxon>Eukaryota</taxon>
        <taxon>Metazoa</taxon>
        <taxon>Chordata</taxon>
        <taxon>Craniata</taxon>
        <taxon>Vertebrata</taxon>
        <taxon>Euteleostomi</taxon>
        <taxon>Lepidosauria</taxon>
        <taxon>Squamata</taxon>
        <taxon>Bifurcata</taxon>
        <taxon>Gekkota</taxon>
        <taxon>Sphaerodactylidae</taxon>
        <taxon>Sphaerodactylus</taxon>
    </lineage>
</organism>
<proteinExistence type="predicted"/>
<dbReference type="Proteomes" id="UP000827872">
    <property type="component" value="Linkage Group LG05"/>
</dbReference>